<protein>
    <recommendedName>
        <fullName evidence="5">Lipoprotein</fullName>
    </recommendedName>
</protein>
<accession>A0A1Z1FFE1</accession>
<dbReference type="EMBL" id="CP019602">
    <property type="protein sequence ID" value="ARU17539.1"/>
    <property type="molecule type" value="Genomic_DNA"/>
</dbReference>
<feature type="compositionally biased region" description="Pro residues" evidence="1">
    <location>
        <begin position="39"/>
        <end position="49"/>
    </location>
</feature>
<evidence type="ECO:0000313" key="3">
    <source>
        <dbReference type="EMBL" id="ARU17539.1"/>
    </source>
</evidence>
<proteinExistence type="predicted"/>
<organism evidence="3 4">
    <name type="scientific">Croceicoccus marinus</name>
    <dbReference type="NCBI Taxonomy" id="450378"/>
    <lineage>
        <taxon>Bacteria</taxon>
        <taxon>Pseudomonadati</taxon>
        <taxon>Pseudomonadota</taxon>
        <taxon>Alphaproteobacteria</taxon>
        <taxon>Sphingomonadales</taxon>
        <taxon>Erythrobacteraceae</taxon>
        <taxon>Croceicoccus</taxon>
    </lineage>
</organism>
<evidence type="ECO:0000256" key="1">
    <source>
        <dbReference type="SAM" id="MobiDB-lite"/>
    </source>
</evidence>
<dbReference type="AlphaFoldDB" id="A0A1Z1FFE1"/>
<feature type="chain" id="PRO_5011774437" description="Lipoprotein" evidence="2">
    <location>
        <begin position="21"/>
        <end position="143"/>
    </location>
</feature>
<evidence type="ECO:0008006" key="5">
    <source>
        <dbReference type="Google" id="ProtNLM"/>
    </source>
</evidence>
<sequence>MPFRFQGNLIAALALVPALAACAPSVKQTRPARPAATQPVPPQQAPATPPTGFRAARVMSGPGLQGVIGADADALIRQFGTPRLDVWEADARKMQFTGTRCILDVFLYPPRQGATETATWVDARRSDGQDVDRAACVAAMKKR</sequence>
<feature type="region of interest" description="Disordered" evidence="1">
    <location>
        <begin position="30"/>
        <end position="51"/>
    </location>
</feature>
<reference evidence="3 4" key="1">
    <citation type="submission" date="2017-01" db="EMBL/GenBank/DDBJ databases">
        <title>Complete genome sequence of esterase-producing bacterium Croceicoccus marinus E4A9.</title>
        <authorList>
            <person name="Wu Y.-H."/>
            <person name="Cheng H."/>
            <person name="Xu L."/>
            <person name="Huo Y.-Y."/>
            <person name="Wang C.-S."/>
            <person name="Xu X.-W."/>
        </authorList>
    </citation>
    <scope>NUCLEOTIDE SEQUENCE [LARGE SCALE GENOMIC DNA]</scope>
    <source>
        <strain evidence="3 4">E4A9</strain>
    </source>
</reference>
<dbReference type="KEGG" id="cman:A9D14_13270"/>
<name>A0A1Z1FFE1_9SPHN</name>
<keyword evidence="4" id="KW-1185">Reference proteome</keyword>
<gene>
    <name evidence="3" type="ORF">A9D14_13270</name>
</gene>
<dbReference type="Proteomes" id="UP000195807">
    <property type="component" value="Chromosome"/>
</dbReference>
<dbReference type="OrthoDB" id="8482143at2"/>
<dbReference type="RefSeq" id="WP_066849202.1">
    <property type="nucleotide sequence ID" value="NZ_CP019602.1"/>
</dbReference>
<evidence type="ECO:0000256" key="2">
    <source>
        <dbReference type="SAM" id="SignalP"/>
    </source>
</evidence>
<dbReference type="STRING" id="450378.GCA_001661675_02665"/>
<feature type="signal peptide" evidence="2">
    <location>
        <begin position="1"/>
        <end position="20"/>
    </location>
</feature>
<dbReference type="PROSITE" id="PS51257">
    <property type="entry name" value="PROKAR_LIPOPROTEIN"/>
    <property type="match status" value="1"/>
</dbReference>
<evidence type="ECO:0000313" key="4">
    <source>
        <dbReference type="Proteomes" id="UP000195807"/>
    </source>
</evidence>
<keyword evidence="2" id="KW-0732">Signal</keyword>